<dbReference type="EMBL" id="JAVLSF010000955">
    <property type="protein sequence ID" value="MDR9778568.1"/>
    <property type="molecule type" value="Genomic_DNA"/>
</dbReference>
<protein>
    <submittedName>
        <fullName evidence="1">Uncharacterized protein</fullName>
    </submittedName>
</protein>
<comment type="caution">
    <text evidence="1">The sequence shown here is derived from an EMBL/GenBank/DDBJ whole genome shotgun (WGS) entry which is preliminary data.</text>
</comment>
<organism evidence="1 2">
    <name type="scientific">Rhizobium hidalgonense</name>
    <dbReference type="NCBI Taxonomy" id="1538159"/>
    <lineage>
        <taxon>Bacteria</taxon>
        <taxon>Pseudomonadati</taxon>
        <taxon>Pseudomonadota</taxon>
        <taxon>Alphaproteobacteria</taxon>
        <taxon>Hyphomicrobiales</taxon>
        <taxon>Rhizobiaceae</taxon>
        <taxon>Rhizobium/Agrobacterium group</taxon>
        <taxon>Rhizobium</taxon>
    </lineage>
</organism>
<evidence type="ECO:0000313" key="1">
    <source>
        <dbReference type="EMBL" id="MDR9778568.1"/>
    </source>
</evidence>
<feature type="non-terminal residue" evidence="1">
    <location>
        <position position="1"/>
    </location>
</feature>
<accession>A0AAJ2H4K4</accession>
<evidence type="ECO:0000313" key="2">
    <source>
        <dbReference type="Proteomes" id="UP001268610"/>
    </source>
</evidence>
<dbReference type="Proteomes" id="UP001268610">
    <property type="component" value="Unassembled WGS sequence"/>
</dbReference>
<dbReference type="RefSeq" id="WP_310866596.1">
    <property type="nucleotide sequence ID" value="NZ_JAVLSF010000955.1"/>
</dbReference>
<gene>
    <name evidence="1" type="ORF">RJJ65_39175</name>
</gene>
<name>A0AAJ2H4K4_9HYPH</name>
<reference evidence="1" key="1">
    <citation type="submission" date="2023-04" db="EMBL/GenBank/DDBJ databases">
        <title>Genomic characterization of faba bean (Vicia faba) microsymbionts in Mexican soils.</title>
        <authorList>
            <person name="Rivera Orduna F.N."/>
            <person name="Guevara-Luna J."/>
            <person name="Yan J."/>
            <person name="Arroyo-Herrera I."/>
            <person name="Li Y."/>
            <person name="Vasquez-Murrieta M.S."/>
            <person name="Wang E.T."/>
        </authorList>
    </citation>
    <scope>NUCLEOTIDE SEQUENCE</scope>
    <source>
        <strain evidence="1">CH26</strain>
    </source>
</reference>
<proteinExistence type="predicted"/>
<sequence length="67" mass="7769">SVKSALGEHPHPQFKLNVPDERKAIFYGLNHIEIQHHPRVREQIIAWLYPAPSYTYDISQSVEVMAD</sequence>
<dbReference type="AlphaFoldDB" id="A0AAJ2H4K4"/>